<dbReference type="Pfam" id="PF00078">
    <property type="entry name" value="RVT_1"/>
    <property type="match status" value="1"/>
</dbReference>
<keyword evidence="1" id="KW-0645">Protease</keyword>
<dbReference type="PANTHER" id="PTHR37984">
    <property type="entry name" value="PROTEIN CBG26694"/>
    <property type="match status" value="1"/>
</dbReference>
<dbReference type="Pfam" id="PF00098">
    <property type="entry name" value="zf-CCHC"/>
    <property type="match status" value="1"/>
</dbReference>
<dbReference type="InterPro" id="IPR050951">
    <property type="entry name" value="Retrovirus_Pol_polyprotein"/>
</dbReference>
<accession>A0ABD1YPK1</accession>
<keyword evidence="2" id="KW-0808">Transferase</keyword>
<keyword evidence="3" id="KW-0548">Nucleotidyltransferase</keyword>
<evidence type="ECO:0000259" key="11">
    <source>
        <dbReference type="PROSITE" id="PS50158"/>
    </source>
</evidence>
<dbReference type="SUPFAM" id="SSF57756">
    <property type="entry name" value="Retrovirus zinc finger-like domains"/>
    <property type="match status" value="1"/>
</dbReference>
<dbReference type="InterPro" id="IPR036875">
    <property type="entry name" value="Znf_CCHC_sf"/>
</dbReference>
<dbReference type="SUPFAM" id="SSF56672">
    <property type="entry name" value="DNA/RNA polymerases"/>
    <property type="match status" value="1"/>
</dbReference>
<sequence length="1005" mass="113964">MDNPTRDAQVKKTLRKKANKPDAEPSTSRMSEQEAVVDDQSQQVDEMVPEVPVQVEIPLPSINTQAPNVQLPIWDTMAQMLATMKARQEEFVASRASRVEEGSASTKRLCKPEQPTPFTGTGKGPKVKEFLVELDMYIDAQRASEEDKVMVAVTFLKESALIWWQGYRKKFLGETEDMSWKAWKEALLQRNMVEYQELQDIVELVGFKQMGSIANHAERLGMGISEPEVTPACASEPHEAGPFSKKKGSKRRWDGNSEGGETLAPPAKKQNLGPKSEGLKQVSRADITSSKCFNCGEMGHISRKCPKRAKVREEAGTRATHSFLSSEVVRKTGLPVIKAGRPITVRFGQGKMQKTSEVAKGGKLDCGKGCVLEEDFTVCQLDGLEAVLGNTLFDRLEMELAQKSLRLSFKMKGKRRVQMHQVSRKRDSAGLNLIWAKDMNFEDGVLCIMRWTDMGSDGPKGDAVPSGESSRSQDGLREIMGDYADVLTDELPEELPPWREVDHTIELVPEATPPSKAAYRLNQVEMGELKKQLGELVARGYIRTSKLPYGAPVLFAKKKDGKMPMCIDYRALNKVTIRNNYPLPRMDDLFDQLAGAKYFSRIDLKSGYYQIRIAETDIKKTTCRMCAKGISPDPEKVAAIVSWEPPVTLKGVRSFVSLAQWYRRYVKDFSKILKSLMDWTIKGARIEWNQKAHSTFQKVKEILASEPVLKLPEFDKPFEVHTDASDYAIGGVLAQNARPIAYESRKLSERESHWPTHEKELYAVVYYLKKWQYYLGLHKTKVYTDNISIKYFEMMDQVTPKQLRWHDTLALMDVELIHKPGRENVVPDALSRKEEYMPSSSRVLRVMYQRESDLERRIRETYMQDETDKEYLEKIKKGGKVPHVTFRNGLLRFKQSRVYVGKGKLRVVLLKEAHDVPLAGHKGAKGMVASKPFESISMDCIMCLPKSAGYDAIMVVVDRFSKLARFMGTMSKATAFQMAKLFLDGWWHTYGLSRSIVSDRDPKFM</sequence>
<dbReference type="EMBL" id="JBHFFA010000003">
    <property type="protein sequence ID" value="KAL2632608.1"/>
    <property type="molecule type" value="Genomic_DNA"/>
</dbReference>
<dbReference type="GO" id="GO:0003677">
    <property type="term" value="F:DNA binding"/>
    <property type="evidence" value="ECO:0007669"/>
    <property type="project" value="UniProtKB-KW"/>
</dbReference>
<reference evidence="13 14" key="1">
    <citation type="submission" date="2024-09" db="EMBL/GenBank/DDBJ databases">
        <title>Chromosome-scale assembly of Riccia fluitans.</title>
        <authorList>
            <person name="Paukszto L."/>
            <person name="Sawicki J."/>
            <person name="Karawczyk K."/>
            <person name="Piernik-Szablinska J."/>
            <person name="Szczecinska M."/>
            <person name="Mazdziarz M."/>
        </authorList>
    </citation>
    <scope>NUCLEOTIDE SEQUENCE [LARGE SCALE GENOMIC DNA]</scope>
    <source>
        <strain evidence="13">Rf_01</strain>
        <tissue evidence="13">Aerial parts of the thallus</tissue>
    </source>
</reference>
<proteinExistence type="predicted"/>
<evidence type="ECO:0000256" key="3">
    <source>
        <dbReference type="ARBA" id="ARBA00022695"/>
    </source>
</evidence>
<dbReference type="SUPFAM" id="SSF53098">
    <property type="entry name" value="Ribonuclease H-like"/>
    <property type="match status" value="1"/>
</dbReference>
<evidence type="ECO:0000313" key="13">
    <source>
        <dbReference type="EMBL" id="KAL2632608.1"/>
    </source>
</evidence>
<evidence type="ECO:0000256" key="7">
    <source>
        <dbReference type="ARBA" id="ARBA00023125"/>
    </source>
</evidence>
<keyword evidence="9" id="KW-0479">Metal-binding</keyword>
<gene>
    <name evidence="13" type="ORF">R1flu_004087</name>
</gene>
<dbReference type="Gene3D" id="3.30.420.10">
    <property type="entry name" value="Ribonuclease H-like superfamily/Ribonuclease H"/>
    <property type="match status" value="1"/>
</dbReference>
<evidence type="ECO:0000256" key="8">
    <source>
        <dbReference type="ARBA" id="ARBA00023268"/>
    </source>
</evidence>
<feature type="region of interest" description="Disordered" evidence="10">
    <location>
        <begin position="103"/>
        <end position="122"/>
    </location>
</feature>
<keyword evidence="9" id="KW-0862">Zinc</keyword>
<keyword evidence="7" id="KW-0238">DNA-binding</keyword>
<dbReference type="InterPro" id="IPR036397">
    <property type="entry name" value="RNaseH_sf"/>
</dbReference>
<evidence type="ECO:0000256" key="1">
    <source>
        <dbReference type="ARBA" id="ARBA00022670"/>
    </source>
</evidence>
<dbReference type="AlphaFoldDB" id="A0ABD1YPK1"/>
<dbReference type="SMART" id="SM00343">
    <property type="entry name" value="ZnF_C2HC"/>
    <property type="match status" value="1"/>
</dbReference>
<evidence type="ECO:0000256" key="5">
    <source>
        <dbReference type="ARBA" id="ARBA00022750"/>
    </source>
</evidence>
<keyword evidence="14" id="KW-1185">Reference proteome</keyword>
<dbReference type="InterPro" id="IPR043502">
    <property type="entry name" value="DNA/RNA_pol_sf"/>
</dbReference>
<protein>
    <submittedName>
        <fullName evidence="13">Uncharacterized protein</fullName>
    </submittedName>
</protein>
<dbReference type="CDD" id="cd01647">
    <property type="entry name" value="RT_LTR"/>
    <property type="match status" value="1"/>
</dbReference>
<keyword evidence="5" id="KW-0064">Aspartyl protease</keyword>
<dbReference type="GO" id="GO:0008270">
    <property type="term" value="F:zinc ion binding"/>
    <property type="evidence" value="ECO:0007669"/>
    <property type="project" value="UniProtKB-KW"/>
</dbReference>
<dbReference type="GO" id="GO:0004190">
    <property type="term" value="F:aspartic-type endopeptidase activity"/>
    <property type="evidence" value="ECO:0007669"/>
    <property type="project" value="UniProtKB-KW"/>
</dbReference>
<dbReference type="Pfam" id="PF17919">
    <property type="entry name" value="RT_RNaseH_2"/>
    <property type="match status" value="1"/>
</dbReference>
<dbReference type="InterPro" id="IPR001584">
    <property type="entry name" value="Integrase_cat-core"/>
</dbReference>
<keyword evidence="8" id="KW-0511">Multifunctional enzyme</keyword>
<dbReference type="Gene3D" id="3.10.10.10">
    <property type="entry name" value="HIV Type 1 Reverse Transcriptase, subunit A, domain 1"/>
    <property type="match status" value="1"/>
</dbReference>
<keyword evidence="4" id="KW-0540">Nuclease</keyword>
<dbReference type="Proteomes" id="UP001605036">
    <property type="component" value="Unassembled WGS sequence"/>
</dbReference>
<dbReference type="Gene3D" id="4.10.60.10">
    <property type="entry name" value="Zinc finger, CCHC-type"/>
    <property type="match status" value="1"/>
</dbReference>
<dbReference type="PANTHER" id="PTHR37984:SF5">
    <property type="entry name" value="PROTEIN NYNRIN-LIKE"/>
    <property type="match status" value="1"/>
</dbReference>
<evidence type="ECO:0000256" key="2">
    <source>
        <dbReference type="ARBA" id="ARBA00022679"/>
    </source>
</evidence>
<dbReference type="PROSITE" id="PS50994">
    <property type="entry name" value="INTEGRASE"/>
    <property type="match status" value="1"/>
</dbReference>
<feature type="compositionally biased region" description="Basic and acidic residues" evidence="10">
    <location>
        <begin position="1"/>
        <end position="10"/>
    </location>
</feature>
<evidence type="ECO:0000256" key="10">
    <source>
        <dbReference type="SAM" id="MobiDB-lite"/>
    </source>
</evidence>
<evidence type="ECO:0000259" key="12">
    <source>
        <dbReference type="PROSITE" id="PS50994"/>
    </source>
</evidence>
<feature type="region of interest" description="Disordered" evidence="10">
    <location>
        <begin position="228"/>
        <end position="282"/>
    </location>
</feature>
<evidence type="ECO:0000256" key="6">
    <source>
        <dbReference type="ARBA" id="ARBA00022759"/>
    </source>
</evidence>
<feature type="domain" description="Integrase catalytic" evidence="12">
    <location>
        <begin position="928"/>
        <end position="1005"/>
    </location>
</feature>
<dbReference type="GO" id="GO:0004519">
    <property type="term" value="F:endonuclease activity"/>
    <property type="evidence" value="ECO:0007669"/>
    <property type="project" value="UniProtKB-KW"/>
</dbReference>
<dbReference type="Gene3D" id="2.40.70.10">
    <property type="entry name" value="Acid Proteases"/>
    <property type="match status" value="1"/>
</dbReference>
<dbReference type="PROSITE" id="PS50158">
    <property type="entry name" value="ZF_CCHC"/>
    <property type="match status" value="1"/>
</dbReference>
<evidence type="ECO:0000256" key="4">
    <source>
        <dbReference type="ARBA" id="ARBA00022722"/>
    </source>
</evidence>
<evidence type="ECO:0000256" key="9">
    <source>
        <dbReference type="PROSITE-ProRule" id="PRU00047"/>
    </source>
</evidence>
<name>A0ABD1YPK1_9MARC</name>
<dbReference type="FunFam" id="3.30.70.270:FF:000020">
    <property type="entry name" value="Transposon Tf2-6 polyprotein-like Protein"/>
    <property type="match status" value="1"/>
</dbReference>
<dbReference type="InterPro" id="IPR001878">
    <property type="entry name" value="Znf_CCHC"/>
</dbReference>
<dbReference type="InterPro" id="IPR012337">
    <property type="entry name" value="RNaseH-like_sf"/>
</dbReference>
<dbReference type="GO" id="GO:0006508">
    <property type="term" value="P:proteolysis"/>
    <property type="evidence" value="ECO:0007669"/>
    <property type="project" value="UniProtKB-KW"/>
</dbReference>
<dbReference type="InterPro" id="IPR021109">
    <property type="entry name" value="Peptidase_aspartic_dom_sf"/>
</dbReference>
<organism evidence="13 14">
    <name type="scientific">Riccia fluitans</name>
    <dbReference type="NCBI Taxonomy" id="41844"/>
    <lineage>
        <taxon>Eukaryota</taxon>
        <taxon>Viridiplantae</taxon>
        <taxon>Streptophyta</taxon>
        <taxon>Embryophyta</taxon>
        <taxon>Marchantiophyta</taxon>
        <taxon>Marchantiopsida</taxon>
        <taxon>Marchantiidae</taxon>
        <taxon>Marchantiales</taxon>
        <taxon>Ricciaceae</taxon>
        <taxon>Riccia</taxon>
    </lineage>
</organism>
<dbReference type="GO" id="GO:0016779">
    <property type="term" value="F:nucleotidyltransferase activity"/>
    <property type="evidence" value="ECO:0007669"/>
    <property type="project" value="UniProtKB-KW"/>
</dbReference>
<comment type="caution">
    <text evidence="13">The sequence shown here is derived from an EMBL/GenBank/DDBJ whole genome shotgun (WGS) entry which is preliminary data.</text>
</comment>
<keyword evidence="6" id="KW-0378">Hydrolase</keyword>
<feature type="region of interest" description="Disordered" evidence="10">
    <location>
        <begin position="1"/>
        <end position="42"/>
    </location>
</feature>
<keyword evidence="9" id="KW-0863">Zinc-finger</keyword>
<dbReference type="InterPro" id="IPR043128">
    <property type="entry name" value="Rev_trsase/Diguanyl_cyclase"/>
</dbReference>
<keyword evidence="6" id="KW-0255">Endonuclease</keyword>
<dbReference type="InterPro" id="IPR000477">
    <property type="entry name" value="RT_dom"/>
</dbReference>
<dbReference type="InterPro" id="IPR041577">
    <property type="entry name" value="RT_RNaseH_2"/>
</dbReference>
<feature type="domain" description="CCHC-type" evidence="11">
    <location>
        <begin position="291"/>
        <end position="307"/>
    </location>
</feature>
<dbReference type="Gene3D" id="3.30.70.270">
    <property type="match status" value="2"/>
</dbReference>
<evidence type="ECO:0000313" key="14">
    <source>
        <dbReference type="Proteomes" id="UP001605036"/>
    </source>
</evidence>
<dbReference type="CDD" id="cd09274">
    <property type="entry name" value="RNase_HI_RT_Ty3"/>
    <property type="match status" value="1"/>
</dbReference>